<reference evidence="1" key="1">
    <citation type="journal article" date="2022" name="Plant J.">
        <title>Strategies of tolerance reflected in two North American maple genomes.</title>
        <authorList>
            <person name="McEvoy S.L."/>
            <person name="Sezen U.U."/>
            <person name="Trouern-Trend A."/>
            <person name="McMahon S.M."/>
            <person name="Schaberg P.G."/>
            <person name="Yang J."/>
            <person name="Wegrzyn J.L."/>
            <person name="Swenson N.G."/>
        </authorList>
    </citation>
    <scope>NUCLEOTIDE SEQUENCE</scope>
    <source>
        <strain evidence="1">NS2018</strain>
    </source>
</reference>
<dbReference type="EMBL" id="JAUESC010000001">
    <property type="protein sequence ID" value="KAK0608426.1"/>
    <property type="molecule type" value="Genomic_DNA"/>
</dbReference>
<name>A0AA39WB42_ACESA</name>
<evidence type="ECO:0000313" key="1">
    <source>
        <dbReference type="EMBL" id="KAK0608426.1"/>
    </source>
</evidence>
<accession>A0AA39WB42</accession>
<keyword evidence="2" id="KW-1185">Reference proteome</keyword>
<dbReference type="AlphaFoldDB" id="A0AA39WB42"/>
<dbReference type="Proteomes" id="UP001168877">
    <property type="component" value="Unassembled WGS sequence"/>
</dbReference>
<gene>
    <name evidence="1" type="ORF">LWI29_030445</name>
</gene>
<sequence>MPKEYTRHEVGVAFHFQILLMAVDIVRPKFGFLDCTNNSSNTGTPRSFDSDHKSNIRIRFRIHKVDINVSCFCYLEF</sequence>
<proteinExistence type="predicted"/>
<evidence type="ECO:0000313" key="2">
    <source>
        <dbReference type="Proteomes" id="UP001168877"/>
    </source>
</evidence>
<protein>
    <submittedName>
        <fullName evidence="1">Uncharacterized protein</fullName>
    </submittedName>
</protein>
<reference evidence="1" key="2">
    <citation type="submission" date="2023-06" db="EMBL/GenBank/DDBJ databases">
        <authorList>
            <person name="Swenson N.G."/>
            <person name="Wegrzyn J.L."/>
            <person name="Mcevoy S.L."/>
        </authorList>
    </citation>
    <scope>NUCLEOTIDE SEQUENCE</scope>
    <source>
        <strain evidence="1">NS2018</strain>
        <tissue evidence="1">Leaf</tissue>
    </source>
</reference>
<comment type="caution">
    <text evidence="1">The sequence shown here is derived from an EMBL/GenBank/DDBJ whole genome shotgun (WGS) entry which is preliminary data.</text>
</comment>
<organism evidence="1 2">
    <name type="scientific">Acer saccharum</name>
    <name type="common">Sugar maple</name>
    <dbReference type="NCBI Taxonomy" id="4024"/>
    <lineage>
        <taxon>Eukaryota</taxon>
        <taxon>Viridiplantae</taxon>
        <taxon>Streptophyta</taxon>
        <taxon>Embryophyta</taxon>
        <taxon>Tracheophyta</taxon>
        <taxon>Spermatophyta</taxon>
        <taxon>Magnoliopsida</taxon>
        <taxon>eudicotyledons</taxon>
        <taxon>Gunneridae</taxon>
        <taxon>Pentapetalae</taxon>
        <taxon>rosids</taxon>
        <taxon>malvids</taxon>
        <taxon>Sapindales</taxon>
        <taxon>Sapindaceae</taxon>
        <taxon>Hippocastanoideae</taxon>
        <taxon>Acereae</taxon>
        <taxon>Acer</taxon>
    </lineage>
</organism>